<sequence>MLLGCLILFAVCFSSTTKNRGALLASSNSSATTAAEEGDSPSPLTSVEQPTHAVDADNLLVALPSGTSSVSDSTDRQEYPYRFAEGVNGTYSFKKITGLAQPAPVAPGPSQAAMFVPLLTVKRPPSPSEDPGYATHASSRPVIGGVYRSPYHEATCDVNLDPCETMRDTSLLHIADDDPNRPPINFLHCASHDAAKQRHCGNPMHRGYTVMYRHRFPKRWFESNLREFPGDYSDIGIGLRTASAHDSIVKAAQNATASDGGQQEQNKKRWRFRADADDDCSPQMEGMRTLSSRRIGVGYGLTNKLISAVGMMALASRTGRVLGLDNGHGRIRMSSLINLTTSVFPTRLRFVKKCRSMPAVDARHSIAGKGKHGYKLIDRRMVARRPRVVMTQLENGFYQLRHAPALVFHDMYQRYPYEQDMDLRSNAGTVFCGLQFAGWIERAAHMTIRRLRNLAWKSSGERTRRFAALHFRQELSDSIAMRRGRRQSTAAHALAFLEDAVAPLLKSRGIGVLVVCSGPLDSALWGAMRSKGQTLKKKMKSRGIGVLVVCSGPLDSALWGAMRSKGQTLGVQVVSKSEMLGSAATFNDFGSSAYDREGSVRIKVTSADGAAADVLVMERADLVLLTTTSSLSSLVYAKRCGGSAHLGASVTWNRTRASLGLANDEVSERFPGRVFDNYGSGCSLVGQVYLYDGYLDGSFTNAVEYPCGYQFGDYIVAPPALVPRPPAAVDVVTMRFKPDSVDFLGALN</sequence>
<protein>
    <recommendedName>
        <fullName evidence="4">Membrane-associated protein</fullName>
    </recommendedName>
</protein>
<feature type="chain" id="PRO_5006622139" description="Membrane-associated protein" evidence="1">
    <location>
        <begin position="17"/>
        <end position="748"/>
    </location>
</feature>
<reference evidence="3" key="1">
    <citation type="submission" date="2015-09" db="EMBL/GenBank/DDBJ databases">
        <authorList>
            <consortium name="Pathogen Informatics"/>
        </authorList>
    </citation>
    <scope>NUCLEOTIDE SEQUENCE [LARGE SCALE GENOMIC DNA]</scope>
    <source>
        <strain evidence="3">Lake Konstanz</strain>
    </source>
</reference>
<proteinExistence type="predicted"/>
<dbReference type="VEuPathDB" id="TriTrypDB:BSAL_08230"/>
<name>A0A0S4J766_BODSA</name>
<gene>
    <name evidence="2" type="ORF">BSAL_08230</name>
</gene>
<dbReference type="Proteomes" id="UP000051952">
    <property type="component" value="Unassembled WGS sequence"/>
</dbReference>
<evidence type="ECO:0000256" key="1">
    <source>
        <dbReference type="SAM" id="SignalP"/>
    </source>
</evidence>
<dbReference type="AlphaFoldDB" id="A0A0S4J766"/>
<keyword evidence="3" id="KW-1185">Reference proteome</keyword>
<dbReference type="EMBL" id="CYKH01001431">
    <property type="protein sequence ID" value="CUG87080.1"/>
    <property type="molecule type" value="Genomic_DNA"/>
</dbReference>
<keyword evidence="1" id="KW-0732">Signal</keyword>
<evidence type="ECO:0008006" key="4">
    <source>
        <dbReference type="Google" id="ProtNLM"/>
    </source>
</evidence>
<feature type="signal peptide" evidence="1">
    <location>
        <begin position="1"/>
        <end position="16"/>
    </location>
</feature>
<evidence type="ECO:0000313" key="2">
    <source>
        <dbReference type="EMBL" id="CUG87080.1"/>
    </source>
</evidence>
<organism evidence="2 3">
    <name type="scientific">Bodo saltans</name>
    <name type="common">Flagellated protozoan</name>
    <dbReference type="NCBI Taxonomy" id="75058"/>
    <lineage>
        <taxon>Eukaryota</taxon>
        <taxon>Discoba</taxon>
        <taxon>Euglenozoa</taxon>
        <taxon>Kinetoplastea</taxon>
        <taxon>Metakinetoplastina</taxon>
        <taxon>Eubodonida</taxon>
        <taxon>Bodonidae</taxon>
        <taxon>Bodo</taxon>
    </lineage>
</organism>
<evidence type="ECO:0000313" key="3">
    <source>
        <dbReference type="Proteomes" id="UP000051952"/>
    </source>
</evidence>
<accession>A0A0S4J766</accession>